<dbReference type="EMBL" id="OFTH01000054">
    <property type="protein sequence ID" value="SOZ75363.1"/>
    <property type="molecule type" value="Genomic_DNA"/>
</dbReference>
<comment type="caution">
    <text evidence="1">The sequence shown here is derived from an EMBL/GenBank/DDBJ whole genome shotgun (WGS) entry which is preliminary data.</text>
</comment>
<gene>
    <name evidence="1" type="ORF">CBM2613_U30025</name>
</gene>
<name>A0A375EE60_9BURK</name>
<organism evidence="1 2">
    <name type="scientific">Cupriavidus taiwanensis</name>
    <dbReference type="NCBI Taxonomy" id="164546"/>
    <lineage>
        <taxon>Bacteria</taxon>
        <taxon>Pseudomonadati</taxon>
        <taxon>Pseudomonadota</taxon>
        <taxon>Betaproteobacteria</taxon>
        <taxon>Burkholderiales</taxon>
        <taxon>Burkholderiaceae</taxon>
        <taxon>Cupriavidus</taxon>
    </lineage>
</organism>
<accession>A0A375EE60</accession>
<reference evidence="2" key="1">
    <citation type="submission" date="2018-01" db="EMBL/GenBank/DDBJ databases">
        <authorList>
            <person name="Gaut B.S."/>
            <person name="Morton B.R."/>
            <person name="Clegg M.T."/>
            <person name="Duvall M.R."/>
        </authorList>
    </citation>
    <scope>NUCLEOTIDE SEQUENCE [LARGE SCALE GENOMIC DNA]</scope>
</reference>
<dbReference type="AlphaFoldDB" id="A0A375EE60"/>
<evidence type="ECO:0000313" key="2">
    <source>
        <dbReference type="Proteomes" id="UP000256952"/>
    </source>
</evidence>
<proteinExistence type="predicted"/>
<dbReference type="Proteomes" id="UP000256952">
    <property type="component" value="Unassembled WGS sequence"/>
</dbReference>
<evidence type="ECO:0000313" key="1">
    <source>
        <dbReference type="EMBL" id="SOZ75363.1"/>
    </source>
</evidence>
<sequence>MGYCVTPTTVRARVSHRLRNGRPFQLSGIAPPSAGTSLAPPLRHWQFTLSPQPRHGKLLPIGYLCPLRGVSFGVKKEAHLGRAHTGILKLGWGQSLKPAYVTFAEITCRCLSDFYIYNHFNTYENRDKFSY</sequence>
<protein>
    <submittedName>
        <fullName evidence="1">Uncharacterized protein</fullName>
    </submittedName>
</protein>